<dbReference type="Proteomes" id="UP000483820">
    <property type="component" value="Chromosome I"/>
</dbReference>
<organism evidence="2 3">
    <name type="scientific">Caenorhabditis remanei</name>
    <name type="common">Caenorhabditis vulgaris</name>
    <dbReference type="NCBI Taxonomy" id="31234"/>
    <lineage>
        <taxon>Eukaryota</taxon>
        <taxon>Metazoa</taxon>
        <taxon>Ecdysozoa</taxon>
        <taxon>Nematoda</taxon>
        <taxon>Chromadorea</taxon>
        <taxon>Rhabditida</taxon>
        <taxon>Rhabditina</taxon>
        <taxon>Rhabditomorpha</taxon>
        <taxon>Rhabditoidea</taxon>
        <taxon>Rhabditidae</taxon>
        <taxon>Peloderinae</taxon>
        <taxon>Caenorhabditis</taxon>
    </lineage>
</organism>
<dbReference type="KEGG" id="crq:GCK72_003011"/>
<name>A0A6A5HUC6_CAERE</name>
<evidence type="ECO:0000313" key="3">
    <source>
        <dbReference type="Proteomes" id="UP000483820"/>
    </source>
</evidence>
<feature type="domain" description="Sdz-33 F-box" evidence="1">
    <location>
        <begin position="68"/>
        <end position="130"/>
    </location>
</feature>
<sequence>MSTSFNSYCSDLFQPIISKLFDLQLEFKKLYIRLEGSRDENLWWNQISNNLGLVGYLSISSSLDPAFEQVFTSWSRKIRILNSDWFTLENLLSCTCSKITLEESLLENKDFDVVLRKWKTGGFPNLKLLWLDGPNITDNGEQILGMNLNELDEKVIQTDDGSKKATIHIGPAGIEVFVTPFD</sequence>
<evidence type="ECO:0000259" key="1">
    <source>
        <dbReference type="Pfam" id="PF07735"/>
    </source>
</evidence>
<protein>
    <recommendedName>
        <fullName evidence="1">Sdz-33 F-box domain-containing protein</fullName>
    </recommendedName>
</protein>
<dbReference type="CTD" id="78773474"/>
<dbReference type="AlphaFoldDB" id="A0A6A5HUC6"/>
<proteinExistence type="predicted"/>
<evidence type="ECO:0000313" key="2">
    <source>
        <dbReference type="EMBL" id="KAF1771185.1"/>
    </source>
</evidence>
<accession>A0A6A5HUC6</accession>
<dbReference type="Pfam" id="PF07735">
    <property type="entry name" value="FBA_2"/>
    <property type="match status" value="1"/>
</dbReference>
<dbReference type="InterPro" id="IPR012885">
    <property type="entry name" value="F-box_Sdz-33"/>
</dbReference>
<gene>
    <name evidence="2" type="ORF">GCK72_003011</name>
</gene>
<dbReference type="PANTHER" id="PTHR21503">
    <property type="entry name" value="F-BOX-CONTAINING HYPOTHETICAL PROTEIN C.ELEGANS"/>
    <property type="match status" value="1"/>
</dbReference>
<dbReference type="GeneID" id="78773474"/>
<dbReference type="EMBL" id="WUAV01000001">
    <property type="protein sequence ID" value="KAF1771185.1"/>
    <property type="molecule type" value="Genomic_DNA"/>
</dbReference>
<dbReference type="PANTHER" id="PTHR21503:SF52">
    <property type="entry name" value="F-BOX DOMAIN-CONTAINING PROTEIN"/>
    <property type="match status" value="1"/>
</dbReference>
<dbReference type="RefSeq" id="XP_053592397.1">
    <property type="nucleotide sequence ID" value="XM_053723752.1"/>
</dbReference>
<reference evidence="2 3" key="1">
    <citation type="submission" date="2019-12" db="EMBL/GenBank/DDBJ databases">
        <title>Chromosome-level assembly of the Caenorhabditis remanei genome.</title>
        <authorList>
            <person name="Teterina A.A."/>
            <person name="Willis J.H."/>
            <person name="Phillips P.C."/>
        </authorList>
    </citation>
    <scope>NUCLEOTIDE SEQUENCE [LARGE SCALE GENOMIC DNA]</scope>
    <source>
        <strain evidence="2 3">PX506</strain>
        <tissue evidence="2">Whole organism</tissue>
    </source>
</reference>
<comment type="caution">
    <text evidence="2">The sequence shown here is derived from an EMBL/GenBank/DDBJ whole genome shotgun (WGS) entry which is preliminary data.</text>
</comment>